<keyword evidence="3" id="KW-0805">Transcription regulation</keyword>
<dbReference type="GO" id="GO:0005634">
    <property type="term" value="C:nucleus"/>
    <property type="evidence" value="ECO:0007669"/>
    <property type="project" value="UniProtKB-SubCell"/>
</dbReference>
<dbReference type="PANTHER" id="PTHR45675">
    <property type="entry name" value="MYB TRANSCRIPTION FACTOR-RELATED-RELATED"/>
    <property type="match status" value="1"/>
</dbReference>
<feature type="domain" description="HTH myb-type" evidence="8">
    <location>
        <begin position="10"/>
        <end position="43"/>
    </location>
</feature>
<dbReference type="Proteomes" id="UP000265520">
    <property type="component" value="Unassembled WGS sequence"/>
</dbReference>
<dbReference type="InterPro" id="IPR009057">
    <property type="entry name" value="Homeodomain-like_sf"/>
</dbReference>
<evidence type="ECO:0000256" key="5">
    <source>
        <dbReference type="ARBA" id="ARBA00023163"/>
    </source>
</evidence>
<evidence type="ECO:0000256" key="4">
    <source>
        <dbReference type="ARBA" id="ARBA00023125"/>
    </source>
</evidence>
<proteinExistence type="predicted"/>
<dbReference type="PROSITE" id="PS51294">
    <property type="entry name" value="HTH_MYB"/>
    <property type="match status" value="1"/>
</dbReference>
<dbReference type="AlphaFoldDB" id="A0A392R279"/>
<evidence type="ECO:0000256" key="3">
    <source>
        <dbReference type="ARBA" id="ARBA00023015"/>
    </source>
</evidence>
<dbReference type="PROSITE" id="PS50090">
    <property type="entry name" value="MYB_LIKE"/>
    <property type="match status" value="1"/>
</dbReference>
<evidence type="ECO:0000256" key="6">
    <source>
        <dbReference type="ARBA" id="ARBA00023242"/>
    </source>
</evidence>
<evidence type="ECO:0000256" key="1">
    <source>
        <dbReference type="ARBA" id="ARBA00004123"/>
    </source>
</evidence>
<dbReference type="Pfam" id="PF00249">
    <property type="entry name" value="Myb_DNA-binding"/>
    <property type="match status" value="1"/>
</dbReference>
<accession>A0A392R279</accession>
<keyword evidence="6" id="KW-0539">Nucleus</keyword>
<dbReference type="EMBL" id="LXQA010178014">
    <property type="protein sequence ID" value="MCI30224.1"/>
    <property type="molecule type" value="Genomic_DNA"/>
</dbReference>
<reference evidence="9 10" key="1">
    <citation type="journal article" date="2018" name="Front. Plant Sci.">
        <title>Red Clover (Trifolium pratense) and Zigzag Clover (T. medium) - A Picture of Genomic Similarities and Differences.</title>
        <authorList>
            <person name="Dluhosova J."/>
            <person name="Istvanek J."/>
            <person name="Nedelnik J."/>
            <person name="Repkova J."/>
        </authorList>
    </citation>
    <scope>NUCLEOTIDE SEQUENCE [LARGE SCALE GENOMIC DNA]</scope>
    <source>
        <strain evidence="10">cv. 10/8</strain>
        <tissue evidence="9">Leaf</tissue>
    </source>
</reference>
<dbReference type="SUPFAM" id="SSF46689">
    <property type="entry name" value="Homeodomain-like"/>
    <property type="match status" value="1"/>
</dbReference>
<keyword evidence="10" id="KW-1185">Reference proteome</keyword>
<dbReference type="GO" id="GO:0003700">
    <property type="term" value="F:DNA-binding transcription factor activity"/>
    <property type="evidence" value="ECO:0007669"/>
    <property type="project" value="InterPro"/>
</dbReference>
<organism evidence="9 10">
    <name type="scientific">Trifolium medium</name>
    <dbReference type="NCBI Taxonomy" id="97028"/>
    <lineage>
        <taxon>Eukaryota</taxon>
        <taxon>Viridiplantae</taxon>
        <taxon>Streptophyta</taxon>
        <taxon>Embryophyta</taxon>
        <taxon>Tracheophyta</taxon>
        <taxon>Spermatophyta</taxon>
        <taxon>Magnoliopsida</taxon>
        <taxon>eudicotyledons</taxon>
        <taxon>Gunneridae</taxon>
        <taxon>Pentapetalae</taxon>
        <taxon>rosids</taxon>
        <taxon>fabids</taxon>
        <taxon>Fabales</taxon>
        <taxon>Fabaceae</taxon>
        <taxon>Papilionoideae</taxon>
        <taxon>50 kb inversion clade</taxon>
        <taxon>NPAAA clade</taxon>
        <taxon>Hologalegina</taxon>
        <taxon>IRL clade</taxon>
        <taxon>Trifolieae</taxon>
        <taxon>Trifolium</taxon>
    </lineage>
</organism>
<dbReference type="Gene3D" id="1.10.10.60">
    <property type="entry name" value="Homeodomain-like"/>
    <property type="match status" value="1"/>
</dbReference>
<dbReference type="InterPro" id="IPR001005">
    <property type="entry name" value="SANT/Myb"/>
</dbReference>
<comment type="caution">
    <text evidence="9">The sequence shown here is derived from an EMBL/GenBank/DDBJ whole genome shotgun (WGS) entry which is preliminary data.</text>
</comment>
<protein>
    <submittedName>
        <fullName evidence="9">Transcription factor MYB108-like</fullName>
    </submittedName>
</protein>
<evidence type="ECO:0000259" key="8">
    <source>
        <dbReference type="PROSITE" id="PS51294"/>
    </source>
</evidence>
<dbReference type="InterPro" id="IPR044676">
    <property type="entry name" value="EOBI/EOBII-like_plant"/>
</dbReference>
<keyword evidence="5" id="KW-0804">Transcription</keyword>
<dbReference type="PANTHER" id="PTHR45675:SF1">
    <property type="entry name" value="MYB TRANSCRIPTION FACTOR-RELATED"/>
    <property type="match status" value="1"/>
</dbReference>
<feature type="domain" description="Myb-like" evidence="7">
    <location>
        <begin position="8"/>
        <end position="43"/>
    </location>
</feature>
<name>A0A392R279_9FABA</name>
<keyword evidence="2" id="KW-0677">Repeat</keyword>
<sequence length="43" mass="4942">MLQSEDDELDLRRGPWTVDEDLALINYIANHGEGRWNTLARSA</sequence>
<dbReference type="CDD" id="cd00167">
    <property type="entry name" value="SANT"/>
    <property type="match status" value="1"/>
</dbReference>
<comment type="subcellular location">
    <subcellularLocation>
        <location evidence="1">Nucleus</location>
    </subcellularLocation>
</comment>
<evidence type="ECO:0000256" key="2">
    <source>
        <dbReference type="ARBA" id="ARBA00022737"/>
    </source>
</evidence>
<dbReference type="InterPro" id="IPR017930">
    <property type="entry name" value="Myb_dom"/>
</dbReference>
<evidence type="ECO:0000313" key="10">
    <source>
        <dbReference type="Proteomes" id="UP000265520"/>
    </source>
</evidence>
<evidence type="ECO:0000259" key="7">
    <source>
        <dbReference type="PROSITE" id="PS50090"/>
    </source>
</evidence>
<feature type="non-terminal residue" evidence="9">
    <location>
        <position position="43"/>
    </location>
</feature>
<evidence type="ECO:0000313" key="9">
    <source>
        <dbReference type="EMBL" id="MCI30224.1"/>
    </source>
</evidence>
<keyword evidence="4" id="KW-0238">DNA-binding</keyword>
<dbReference type="GO" id="GO:0043565">
    <property type="term" value="F:sequence-specific DNA binding"/>
    <property type="evidence" value="ECO:0007669"/>
    <property type="project" value="InterPro"/>
</dbReference>